<reference evidence="7 8" key="1">
    <citation type="submission" date="2019-02" db="EMBL/GenBank/DDBJ databases">
        <title>Deep-cultivation of Planctomycetes and their phenomic and genomic characterization uncovers novel biology.</title>
        <authorList>
            <person name="Wiegand S."/>
            <person name="Jogler M."/>
            <person name="Boedeker C."/>
            <person name="Pinto D."/>
            <person name="Vollmers J."/>
            <person name="Rivas-Marin E."/>
            <person name="Kohn T."/>
            <person name="Peeters S.H."/>
            <person name="Heuer A."/>
            <person name="Rast P."/>
            <person name="Oberbeckmann S."/>
            <person name="Bunk B."/>
            <person name="Jeske O."/>
            <person name="Meyerdierks A."/>
            <person name="Storesund J.E."/>
            <person name="Kallscheuer N."/>
            <person name="Luecker S."/>
            <person name="Lage O.M."/>
            <person name="Pohl T."/>
            <person name="Merkel B.J."/>
            <person name="Hornburger P."/>
            <person name="Mueller R.-W."/>
            <person name="Bruemmer F."/>
            <person name="Labrenz M."/>
            <person name="Spormann A.M."/>
            <person name="Op den Camp H."/>
            <person name="Overmann J."/>
            <person name="Amann R."/>
            <person name="Jetten M.S.M."/>
            <person name="Mascher T."/>
            <person name="Medema M.H."/>
            <person name="Devos D.P."/>
            <person name="Kaster A.-K."/>
            <person name="Ovreas L."/>
            <person name="Rohde M."/>
            <person name="Galperin M.Y."/>
            <person name="Jogler C."/>
        </authorList>
    </citation>
    <scope>NUCLEOTIDE SEQUENCE [LARGE SCALE GENOMIC DNA]</scope>
    <source>
        <strain evidence="7 8">Mal4</strain>
    </source>
</reference>
<dbReference type="InterPro" id="IPR001624">
    <property type="entry name" value="FliE"/>
</dbReference>
<accession>A0A517ZCN0</accession>
<feature type="region of interest" description="Disordered" evidence="6">
    <location>
        <begin position="1"/>
        <end position="31"/>
    </location>
</feature>
<sequence>MSIPSVGHATAAGVPAAPSIQGPPPKSDVPFSRLVSDMIQDTNSQHLQAQQSVQDLVTGKTDNIHEVALSAANADLAFRFVMEIRDRLINSYQEVMRMQV</sequence>
<keyword evidence="7" id="KW-0966">Cell projection</keyword>
<dbReference type="NCBIfam" id="TIGR00205">
    <property type="entry name" value="fliE"/>
    <property type="match status" value="1"/>
</dbReference>
<name>A0A517ZCN0_9PLAN</name>
<keyword evidence="7" id="KW-0282">Flagellum</keyword>
<dbReference type="PANTHER" id="PTHR34653:SF1">
    <property type="entry name" value="FLAGELLAR HOOK-BASAL BODY COMPLEX PROTEIN FLIE"/>
    <property type="match status" value="1"/>
</dbReference>
<dbReference type="GO" id="GO:0003774">
    <property type="term" value="F:cytoskeletal motor activity"/>
    <property type="evidence" value="ECO:0007669"/>
    <property type="project" value="InterPro"/>
</dbReference>
<dbReference type="Proteomes" id="UP000320496">
    <property type="component" value="Chromosome"/>
</dbReference>
<dbReference type="OrthoDB" id="285952at2"/>
<evidence type="ECO:0000256" key="6">
    <source>
        <dbReference type="SAM" id="MobiDB-lite"/>
    </source>
</evidence>
<keyword evidence="7" id="KW-0969">Cilium</keyword>
<proteinExistence type="inferred from homology"/>
<dbReference type="EMBL" id="CP036275">
    <property type="protein sequence ID" value="QDU40254.1"/>
    <property type="molecule type" value="Genomic_DNA"/>
</dbReference>
<evidence type="ECO:0000313" key="7">
    <source>
        <dbReference type="EMBL" id="QDU40254.1"/>
    </source>
</evidence>
<evidence type="ECO:0000256" key="5">
    <source>
        <dbReference type="NCBIfam" id="TIGR00205"/>
    </source>
</evidence>
<evidence type="ECO:0000256" key="2">
    <source>
        <dbReference type="ARBA" id="ARBA00009272"/>
    </source>
</evidence>
<comment type="similarity">
    <text evidence="2 4">Belongs to the FliE family.</text>
</comment>
<dbReference type="GO" id="GO:0009425">
    <property type="term" value="C:bacterial-type flagellum basal body"/>
    <property type="evidence" value="ECO:0007669"/>
    <property type="project" value="UniProtKB-SubCell"/>
</dbReference>
<dbReference type="GO" id="GO:0071973">
    <property type="term" value="P:bacterial-type flagellum-dependent cell motility"/>
    <property type="evidence" value="ECO:0007669"/>
    <property type="project" value="InterPro"/>
</dbReference>
<evidence type="ECO:0000256" key="4">
    <source>
        <dbReference type="HAMAP-Rule" id="MF_00724"/>
    </source>
</evidence>
<dbReference type="AlphaFoldDB" id="A0A517ZCN0"/>
<organism evidence="7 8">
    <name type="scientific">Maioricimonas rarisocia</name>
    <dbReference type="NCBI Taxonomy" id="2528026"/>
    <lineage>
        <taxon>Bacteria</taxon>
        <taxon>Pseudomonadati</taxon>
        <taxon>Planctomycetota</taxon>
        <taxon>Planctomycetia</taxon>
        <taxon>Planctomycetales</taxon>
        <taxon>Planctomycetaceae</taxon>
        <taxon>Maioricimonas</taxon>
    </lineage>
</organism>
<dbReference type="Pfam" id="PF02049">
    <property type="entry name" value="FliE"/>
    <property type="match status" value="1"/>
</dbReference>
<evidence type="ECO:0000256" key="3">
    <source>
        <dbReference type="ARBA" id="ARBA00023143"/>
    </source>
</evidence>
<keyword evidence="3 4" id="KW-0975">Bacterial flagellum</keyword>
<keyword evidence="8" id="KW-1185">Reference proteome</keyword>
<dbReference type="GO" id="GO:0005198">
    <property type="term" value="F:structural molecule activity"/>
    <property type="evidence" value="ECO:0007669"/>
    <property type="project" value="UniProtKB-UniRule"/>
</dbReference>
<protein>
    <recommendedName>
        <fullName evidence="4 5">Flagellar hook-basal body complex protein FliE</fullName>
    </recommendedName>
</protein>
<evidence type="ECO:0000256" key="1">
    <source>
        <dbReference type="ARBA" id="ARBA00004117"/>
    </source>
</evidence>
<dbReference type="PRINTS" id="PR01006">
    <property type="entry name" value="FLGHOOKFLIE"/>
</dbReference>
<dbReference type="RefSeq" id="WP_145371428.1">
    <property type="nucleotide sequence ID" value="NZ_CP036275.1"/>
</dbReference>
<gene>
    <name evidence="4" type="primary">fliE</name>
    <name evidence="7" type="ORF">Mal4_46100</name>
</gene>
<dbReference type="PANTHER" id="PTHR34653">
    <property type="match status" value="1"/>
</dbReference>
<dbReference type="HAMAP" id="MF_00724">
    <property type="entry name" value="FliE"/>
    <property type="match status" value="1"/>
</dbReference>
<evidence type="ECO:0000313" key="8">
    <source>
        <dbReference type="Proteomes" id="UP000320496"/>
    </source>
</evidence>
<dbReference type="KEGG" id="mri:Mal4_46100"/>
<comment type="subcellular location">
    <subcellularLocation>
        <location evidence="1 4">Bacterial flagellum basal body</location>
    </subcellularLocation>
</comment>